<name>A0A0P6XMD4_9CHLR</name>
<dbReference type="AlphaFoldDB" id="A0A0P6XMD4"/>
<protein>
    <submittedName>
        <fullName evidence="1">Uncharacterized protein</fullName>
    </submittedName>
</protein>
<proteinExistence type="predicted"/>
<dbReference type="Proteomes" id="UP000050417">
    <property type="component" value="Unassembled WGS sequence"/>
</dbReference>
<evidence type="ECO:0000313" key="2">
    <source>
        <dbReference type="Proteomes" id="UP000050417"/>
    </source>
</evidence>
<dbReference type="OrthoDB" id="2086141at2"/>
<gene>
    <name evidence="1" type="ORF">ADN00_18745</name>
</gene>
<accession>A0A0P6XMD4</accession>
<keyword evidence="2" id="KW-1185">Reference proteome</keyword>
<sequence>MLWGLKLFEIPIYRLSPDDFDKELERIESEFKDEITFCTSHELANLAPEKITEFETQADYWLSINPISRSYLYNDIIGYIQLLCDGTRIRAEYWWINKKRILRDPKNKLFRYRDKLFEFYILSNSTNESISKQILKSFENIKKDNRFKKRYFDLETVENLVYFIDWLGFYKSQFQNDPLFL</sequence>
<dbReference type="RefSeq" id="WP_075064566.1">
    <property type="nucleotide sequence ID" value="NZ_LGCL01000045.1"/>
</dbReference>
<organism evidence="1 2">
    <name type="scientific">Ornatilinea apprima</name>
    <dbReference type="NCBI Taxonomy" id="1134406"/>
    <lineage>
        <taxon>Bacteria</taxon>
        <taxon>Bacillati</taxon>
        <taxon>Chloroflexota</taxon>
        <taxon>Anaerolineae</taxon>
        <taxon>Anaerolineales</taxon>
        <taxon>Anaerolineaceae</taxon>
        <taxon>Ornatilinea</taxon>
    </lineage>
</organism>
<reference evidence="1 2" key="1">
    <citation type="submission" date="2015-07" db="EMBL/GenBank/DDBJ databases">
        <title>Genome sequence of Ornatilinea apprima DSM 23815.</title>
        <authorList>
            <person name="Hemp J."/>
            <person name="Ward L.M."/>
            <person name="Pace L.A."/>
            <person name="Fischer W.W."/>
        </authorList>
    </citation>
    <scope>NUCLEOTIDE SEQUENCE [LARGE SCALE GENOMIC DNA]</scope>
    <source>
        <strain evidence="1 2">P3M-1</strain>
    </source>
</reference>
<comment type="caution">
    <text evidence="1">The sequence shown here is derived from an EMBL/GenBank/DDBJ whole genome shotgun (WGS) entry which is preliminary data.</text>
</comment>
<dbReference type="EMBL" id="LGCL01000045">
    <property type="protein sequence ID" value="KPL70083.1"/>
    <property type="molecule type" value="Genomic_DNA"/>
</dbReference>
<evidence type="ECO:0000313" key="1">
    <source>
        <dbReference type="EMBL" id="KPL70083.1"/>
    </source>
</evidence>